<keyword evidence="3 5" id="KW-0067">ATP-binding</keyword>
<evidence type="ECO:0000256" key="6">
    <source>
        <dbReference type="SAM" id="SignalP"/>
    </source>
</evidence>
<dbReference type="Proteomes" id="UP001211907">
    <property type="component" value="Unassembled WGS sequence"/>
</dbReference>
<feature type="chain" id="PRO_5042198189" description="ATP-dependent RNA helicase" evidence="6">
    <location>
        <begin position="23"/>
        <end position="790"/>
    </location>
</feature>
<dbReference type="SMART" id="SM00487">
    <property type="entry name" value="DEXDc"/>
    <property type="match status" value="1"/>
</dbReference>
<evidence type="ECO:0000313" key="9">
    <source>
        <dbReference type="EMBL" id="KAJ3114019.1"/>
    </source>
</evidence>
<dbReference type="GO" id="GO:0005524">
    <property type="term" value="F:ATP binding"/>
    <property type="evidence" value="ECO:0007669"/>
    <property type="project" value="UniProtKB-UniRule"/>
</dbReference>
<dbReference type="Pfam" id="PF00270">
    <property type="entry name" value="DEAD"/>
    <property type="match status" value="1"/>
</dbReference>
<feature type="domain" description="Helicase ATP-binding" evidence="7">
    <location>
        <begin position="249"/>
        <end position="507"/>
    </location>
</feature>
<dbReference type="Gene3D" id="3.40.50.300">
    <property type="entry name" value="P-loop containing nucleotide triphosphate hydrolases"/>
    <property type="match status" value="2"/>
</dbReference>
<evidence type="ECO:0000259" key="8">
    <source>
        <dbReference type="PROSITE" id="PS51194"/>
    </source>
</evidence>
<evidence type="ECO:0000256" key="3">
    <source>
        <dbReference type="ARBA" id="ARBA00022840"/>
    </source>
</evidence>
<dbReference type="InterPro" id="IPR014001">
    <property type="entry name" value="Helicase_ATP-bd"/>
</dbReference>
<sequence length="790" mass="85870">MLEKHAWLFVILSLIALVAFEANTIMHPLPIVRSGRPSWGFNPPAVFIGDFSVQSALSTRDFAYGIRLQTHWRRNRDVLFRSFPGNSSSEISLALPNILESVAISNQSPSIIAFILGNSDANNDVPVTEFIATVKDIVKLAQQKTNGPTTQTKFLLITPAPTPRVQNYSNLRRYRDALLNTDGLELNIAVFDTWAAFLGDNLDYDYNAIKKFYNDAIRRLEITTPPSAVQCSVSFPRSIKFTRRSQESTAPIAEGKHVVLTAPTGLGKTLAYIAPLVSRLFPVTQLAAPAATPAAYTRDRHPLSPKVLILTPTTTLAQQTLRTARIVSQGASKGEGEGESQLRRAVRGVVGGGATLLPPADGVLRAAMRDPLFGVATPSGLAAFAAHPRRPTSQKALRDGLRRVLARTRCVVVDEADKLVADPASRAIIAEIVSVASVLDAEAAKKKTRNTDYYNNTTVVAANLHSSTDETESIAAAAPIQFVFVAATLPQIPAEGILDLTKSDHPRAHIMNFFPNATVLSQGSGANGATESGILHDIPPPNLKHTFINVSDQTKKLLSKQISSSSSSSCASENELVSVLSKDEKQRVLLENEFNLKLNLIGEAIKIHHAEQQHQAVSIDSNSRATAIVDQWLVFCNDKKTAGIVAETLNSSVSLLLPDNFAGTTEISLIHKYLSQEVKESMLTQFAAGETLFPTSLTTTAEDPKQHDDGHRHRLQILVCTDVLARGLDFPFVRKVFLFDFAKTVSQYLHRVGRTARSGGYAKGEAISFVGSTDDSAYEKVSAVIREIKT</sequence>
<name>A0AAD5SWK7_9FUNG</name>
<keyword evidence="5 9" id="KW-0347">Helicase</keyword>
<dbReference type="EC" id="3.6.4.13" evidence="5"/>
<keyword evidence="4 5" id="KW-0694">RNA-binding</keyword>
<dbReference type="GO" id="GO:0003723">
    <property type="term" value="F:RNA binding"/>
    <property type="evidence" value="ECO:0007669"/>
    <property type="project" value="UniProtKB-UniRule"/>
</dbReference>
<evidence type="ECO:0000259" key="7">
    <source>
        <dbReference type="PROSITE" id="PS51192"/>
    </source>
</evidence>
<evidence type="ECO:0000313" key="10">
    <source>
        <dbReference type="Proteomes" id="UP001211907"/>
    </source>
</evidence>
<dbReference type="InterPro" id="IPR001650">
    <property type="entry name" value="Helicase_C-like"/>
</dbReference>
<dbReference type="GO" id="GO:0016787">
    <property type="term" value="F:hydrolase activity"/>
    <property type="evidence" value="ECO:0007669"/>
    <property type="project" value="UniProtKB-KW"/>
</dbReference>
<proteinExistence type="inferred from homology"/>
<dbReference type="PANTHER" id="PTHR24031">
    <property type="entry name" value="RNA HELICASE"/>
    <property type="match status" value="1"/>
</dbReference>
<gene>
    <name evidence="9" type="primary">DBP8</name>
    <name evidence="9" type="ORF">HK100_001821</name>
</gene>
<keyword evidence="2 5" id="KW-0378">Hydrolase</keyword>
<dbReference type="SMART" id="SM00490">
    <property type="entry name" value="HELICc"/>
    <property type="match status" value="1"/>
</dbReference>
<dbReference type="AlphaFoldDB" id="A0AAD5SWK7"/>
<protein>
    <recommendedName>
        <fullName evidence="5">ATP-dependent RNA helicase</fullName>
        <ecNumber evidence="5">3.6.4.13</ecNumber>
    </recommendedName>
</protein>
<feature type="domain" description="Helicase C-terminal" evidence="8">
    <location>
        <begin position="624"/>
        <end position="790"/>
    </location>
</feature>
<feature type="signal peptide" evidence="6">
    <location>
        <begin position="1"/>
        <end position="22"/>
    </location>
</feature>
<comment type="similarity">
    <text evidence="5">Belongs to the DEAD box helicase family.</text>
</comment>
<evidence type="ECO:0000256" key="5">
    <source>
        <dbReference type="RuleBase" id="RU365068"/>
    </source>
</evidence>
<dbReference type="SUPFAM" id="SSF52540">
    <property type="entry name" value="P-loop containing nucleoside triphosphate hydrolases"/>
    <property type="match status" value="1"/>
</dbReference>
<dbReference type="InterPro" id="IPR011545">
    <property type="entry name" value="DEAD/DEAH_box_helicase_dom"/>
</dbReference>
<dbReference type="GO" id="GO:0003724">
    <property type="term" value="F:RNA helicase activity"/>
    <property type="evidence" value="ECO:0007669"/>
    <property type="project" value="UniProtKB-EC"/>
</dbReference>
<evidence type="ECO:0000256" key="4">
    <source>
        <dbReference type="ARBA" id="ARBA00022884"/>
    </source>
</evidence>
<comment type="catalytic activity">
    <reaction evidence="5">
        <text>ATP + H2O = ADP + phosphate + H(+)</text>
        <dbReference type="Rhea" id="RHEA:13065"/>
        <dbReference type="ChEBI" id="CHEBI:15377"/>
        <dbReference type="ChEBI" id="CHEBI:15378"/>
        <dbReference type="ChEBI" id="CHEBI:30616"/>
        <dbReference type="ChEBI" id="CHEBI:43474"/>
        <dbReference type="ChEBI" id="CHEBI:456216"/>
        <dbReference type="EC" id="3.6.4.13"/>
    </reaction>
</comment>
<dbReference type="Pfam" id="PF00271">
    <property type="entry name" value="Helicase_C"/>
    <property type="match status" value="1"/>
</dbReference>
<dbReference type="CDD" id="cd18787">
    <property type="entry name" value="SF2_C_DEAD"/>
    <property type="match status" value="1"/>
</dbReference>
<dbReference type="PROSITE" id="PS51194">
    <property type="entry name" value="HELICASE_CTER"/>
    <property type="match status" value="1"/>
</dbReference>
<organism evidence="9 10">
    <name type="scientific">Physocladia obscura</name>
    <dbReference type="NCBI Taxonomy" id="109957"/>
    <lineage>
        <taxon>Eukaryota</taxon>
        <taxon>Fungi</taxon>
        <taxon>Fungi incertae sedis</taxon>
        <taxon>Chytridiomycota</taxon>
        <taxon>Chytridiomycota incertae sedis</taxon>
        <taxon>Chytridiomycetes</taxon>
        <taxon>Chytridiales</taxon>
        <taxon>Chytriomycetaceae</taxon>
        <taxon>Physocladia</taxon>
    </lineage>
</organism>
<keyword evidence="6" id="KW-0732">Signal</keyword>
<comment type="caution">
    <text evidence="9">The sequence shown here is derived from an EMBL/GenBank/DDBJ whole genome shotgun (WGS) entry which is preliminary data.</text>
</comment>
<keyword evidence="1 5" id="KW-0547">Nucleotide-binding</keyword>
<evidence type="ECO:0000256" key="1">
    <source>
        <dbReference type="ARBA" id="ARBA00022741"/>
    </source>
</evidence>
<evidence type="ECO:0000256" key="2">
    <source>
        <dbReference type="ARBA" id="ARBA00022801"/>
    </source>
</evidence>
<reference evidence="9" key="1">
    <citation type="submission" date="2020-05" db="EMBL/GenBank/DDBJ databases">
        <title>Phylogenomic resolution of chytrid fungi.</title>
        <authorList>
            <person name="Stajich J.E."/>
            <person name="Amses K."/>
            <person name="Simmons R."/>
            <person name="Seto K."/>
            <person name="Myers J."/>
            <person name="Bonds A."/>
            <person name="Quandt C.A."/>
            <person name="Barry K."/>
            <person name="Liu P."/>
            <person name="Grigoriev I."/>
            <person name="Longcore J.E."/>
            <person name="James T.Y."/>
        </authorList>
    </citation>
    <scope>NUCLEOTIDE SEQUENCE</scope>
    <source>
        <strain evidence="9">JEL0513</strain>
    </source>
</reference>
<keyword evidence="10" id="KW-1185">Reference proteome</keyword>
<dbReference type="PROSITE" id="PS51192">
    <property type="entry name" value="HELICASE_ATP_BIND_1"/>
    <property type="match status" value="1"/>
</dbReference>
<dbReference type="Gene3D" id="3.40.50.1110">
    <property type="entry name" value="SGNH hydrolase"/>
    <property type="match status" value="1"/>
</dbReference>
<comment type="domain">
    <text evidence="5">The Q motif is unique to and characteristic of the DEAD box family of RNA helicases and controls ATP binding and hydrolysis.</text>
</comment>
<dbReference type="EMBL" id="JADGJH010001402">
    <property type="protein sequence ID" value="KAJ3114019.1"/>
    <property type="molecule type" value="Genomic_DNA"/>
</dbReference>
<dbReference type="InterPro" id="IPR027417">
    <property type="entry name" value="P-loop_NTPase"/>
</dbReference>
<dbReference type="SUPFAM" id="SSF52266">
    <property type="entry name" value="SGNH hydrolase"/>
    <property type="match status" value="1"/>
</dbReference>
<comment type="function">
    <text evidence="5">RNA helicase.</text>
</comment>
<accession>A0AAD5SWK7</accession>
<dbReference type="InterPro" id="IPR036514">
    <property type="entry name" value="SGNH_hydro_sf"/>
</dbReference>